<feature type="transmembrane region" description="Helical" evidence="7">
    <location>
        <begin position="33"/>
        <end position="58"/>
    </location>
</feature>
<feature type="domain" description="Rhodopsin" evidence="8">
    <location>
        <begin position="54"/>
        <end position="291"/>
    </location>
</feature>
<feature type="transmembrane region" description="Helical" evidence="7">
    <location>
        <begin position="262"/>
        <end position="285"/>
    </location>
</feature>
<evidence type="ECO:0000313" key="10">
    <source>
        <dbReference type="Proteomes" id="UP001275084"/>
    </source>
</evidence>
<comment type="caution">
    <text evidence="9">The sequence shown here is derived from an EMBL/GenBank/DDBJ whole genome shotgun (WGS) entry which is preliminary data.</text>
</comment>
<accession>A0AAJ0H9X5</accession>
<evidence type="ECO:0000259" key="8">
    <source>
        <dbReference type="Pfam" id="PF20684"/>
    </source>
</evidence>
<feature type="transmembrane region" description="Helical" evidence="7">
    <location>
        <begin position="115"/>
        <end position="137"/>
    </location>
</feature>
<feature type="compositionally biased region" description="Basic and acidic residues" evidence="6">
    <location>
        <begin position="360"/>
        <end position="369"/>
    </location>
</feature>
<comment type="similarity">
    <text evidence="5">Belongs to the SAT4 family.</text>
</comment>
<protein>
    <recommendedName>
        <fullName evidence="8">Rhodopsin domain-containing protein</fullName>
    </recommendedName>
</protein>
<evidence type="ECO:0000256" key="6">
    <source>
        <dbReference type="SAM" id="MobiDB-lite"/>
    </source>
</evidence>
<reference evidence="9" key="1">
    <citation type="journal article" date="2023" name="Mol. Phylogenet. Evol.">
        <title>Genome-scale phylogeny and comparative genomics of the fungal order Sordariales.</title>
        <authorList>
            <person name="Hensen N."/>
            <person name="Bonometti L."/>
            <person name="Westerberg I."/>
            <person name="Brannstrom I.O."/>
            <person name="Guillou S."/>
            <person name="Cros-Aarteil S."/>
            <person name="Calhoun S."/>
            <person name="Haridas S."/>
            <person name="Kuo A."/>
            <person name="Mondo S."/>
            <person name="Pangilinan J."/>
            <person name="Riley R."/>
            <person name="LaButti K."/>
            <person name="Andreopoulos B."/>
            <person name="Lipzen A."/>
            <person name="Chen C."/>
            <person name="Yan M."/>
            <person name="Daum C."/>
            <person name="Ng V."/>
            <person name="Clum A."/>
            <person name="Steindorff A."/>
            <person name="Ohm R.A."/>
            <person name="Martin F."/>
            <person name="Silar P."/>
            <person name="Natvig D.O."/>
            <person name="Lalanne C."/>
            <person name="Gautier V."/>
            <person name="Ament-Velasquez S.L."/>
            <person name="Kruys A."/>
            <person name="Hutchinson M.I."/>
            <person name="Powell A.J."/>
            <person name="Barry K."/>
            <person name="Miller A.N."/>
            <person name="Grigoriev I.V."/>
            <person name="Debuchy R."/>
            <person name="Gladieux P."/>
            <person name="Hiltunen Thoren M."/>
            <person name="Johannesson H."/>
        </authorList>
    </citation>
    <scope>NUCLEOTIDE SEQUENCE</scope>
    <source>
        <strain evidence="9">CBS 955.72</strain>
    </source>
</reference>
<dbReference type="GO" id="GO:0016020">
    <property type="term" value="C:membrane"/>
    <property type="evidence" value="ECO:0007669"/>
    <property type="project" value="UniProtKB-SubCell"/>
</dbReference>
<gene>
    <name evidence="9" type="ORF">B0T25DRAFT_487390</name>
</gene>
<reference evidence="9" key="2">
    <citation type="submission" date="2023-06" db="EMBL/GenBank/DDBJ databases">
        <authorList>
            <consortium name="Lawrence Berkeley National Laboratory"/>
            <person name="Haridas S."/>
            <person name="Hensen N."/>
            <person name="Bonometti L."/>
            <person name="Westerberg I."/>
            <person name="Brannstrom I.O."/>
            <person name="Guillou S."/>
            <person name="Cros-Aarteil S."/>
            <person name="Calhoun S."/>
            <person name="Kuo A."/>
            <person name="Mondo S."/>
            <person name="Pangilinan J."/>
            <person name="Riley R."/>
            <person name="Labutti K."/>
            <person name="Andreopoulos B."/>
            <person name="Lipzen A."/>
            <person name="Chen C."/>
            <person name="Yanf M."/>
            <person name="Daum C."/>
            <person name="Ng V."/>
            <person name="Clum A."/>
            <person name="Steindorff A."/>
            <person name="Ohm R."/>
            <person name="Martin F."/>
            <person name="Silar P."/>
            <person name="Natvig D."/>
            <person name="Lalanne C."/>
            <person name="Gautier V."/>
            <person name="Ament-Velasquez S.L."/>
            <person name="Kruys A."/>
            <person name="Hutchinson M.I."/>
            <person name="Powell A.J."/>
            <person name="Barry K."/>
            <person name="Miller A.N."/>
            <person name="Grigoriev I.V."/>
            <person name="Debuchy R."/>
            <person name="Gladieux P."/>
            <person name="Thoren M.H."/>
            <person name="Johannesson H."/>
        </authorList>
    </citation>
    <scope>NUCLEOTIDE SEQUENCE</scope>
    <source>
        <strain evidence="9">CBS 955.72</strain>
    </source>
</reference>
<evidence type="ECO:0000256" key="7">
    <source>
        <dbReference type="SAM" id="Phobius"/>
    </source>
</evidence>
<dbReference type="Pfam" id="PF20684">
    <property type="entry name" value="Fung_rhodopsin"/>
    <property type="match status" value="1"/>
</dbReference>
<keyword evidence="10" id="KW-1185">Reference proteome</keyword>
<dbReference type="EMBL" id="JAUIQD010000007">
    <property type="protein sequence ID" value="KAK3344509.1"/>
    <property type="molecule type" value="Genomic_DNA"/>
</dbReference>
<evidence type="ECO:0000256" key="5">
    <source>
        <dbReference type="ARBA" id="ARBA00038359"/>
    </source>
</evidence>
<dbReference type="AlphaFoldDB" id="A0AAJ0H9X5"/>
<evidence type="ECO:0000313" key="9">
    <source>
        <dbReference type="EMBL" id="KAK3344509.1"/>
    </source>
</evidence>
<name>A0AAJ0H9X5_9PEZI</name>
<feature type="compositionally biased region" description="Basic and acidic residues" evidence="6">
    <location>
        <begin position="340"/>
        <end position="350"/>
    </location>
</feature>
<dbReference type="InterPro" id="IPR052337">
    <property type="entry name" value="SAT4-like"/>
</dbReference>
<proteinExistence type="inferred from homology"/>
<keyword evidence="2 7" id="KW-0812">Transmembrane</keyword>
<dbReference type="InterPro" id="IPR049326">
    <property type="entry name" value="Rhodopsin_dom_fungi"/>
</dbReference>
<evidence type="ECO:0000256" key="2">
    <source>
        <dbReference type="ARBA" id="ARBA00022692"/>
    </source>
</evidence>
<feature type="region of interest" description="Disordered" evidence="6">
    <location>
        <begin position="305"/>
        <end position="369"/>
    </location>
</feature>
<comment type="subcellular location">
    <subcellularLocation>
        <location evidence="1">Membrane</location>
        <topology evidence="1">Multi-pass membrane protein</topology>
    </subcellularLocation>
</comment>
<dbReference type="PANTHER" id="PTHR33048">
    <property type="entry name" value="PTH11-LIKE INTEGRAL MEMBRANE PROTEIN (AFU_ORTHOLOGUE AFUA_5G11245)"/>
    <property type="match status" value="1"/>
</dbReference>
<organism evidence="9 10">
    <name type="scientific">Lasiosphaeria hispida</name>
    <dbReference type="NCBI Taxonomy" id="260671"/>
    <lineage>
        <taxon>Eukaryota</taxon>
        <taxon>Fungi</taxon>
        <taxon>Dikarya</taxon>
        <taxon>Ascomycota</taxon>
        <taxon>Pezizomycotina</taxon>
        <taxon>Sordariomycetes</taxon>
        <taxon>Sordariomycetidae</taxon>
        <taxon>Sordariales</taxon>
        <taxon>Lasiosphaeriaceae</taxon>
        <taxon>Lasiosphaeria</taxon>
    </lineage>
</organism>
<dbReference type="Proteomes" id="UP001275084">
    <property type="component" value="Unassembled WGS sequence"/>
</dbReference>
<evidence type="ECO:0000256" key="1">
    <source>
        <dbReference type="ARBA" id="ARBA00004141"/>
    </source>
</evidence>
<evidence type="ECO:0000256" key="4">
    <source>
        <dbReference type="ARBA" id="ARBA00023136"/>
    </source>
</evidence>
<feature type="transmembrane region" description="Helical" evidence="7">
    <location>
        <begin position="149"/>
        <end position="178"/>
    </location>
</feature>
<feature type="transmembrane region" description="Helical" evidence="7">
    <location>
        <begin position="227"/>
        <end position="250"/>
    </location>
</feature>
<keyword evidence="4 7" id="KW-0472">Membrane</keyword>
<sequence>MMYRLRSAQHLGFRRPVDGHVDDTPVALDTASLAGSVIACAISCWVICGVAVCARFYARGKIQHVLGPEDWCVLVAYLLALGFTVTTICECTYGKGSHIWNVTPDDFSRYLRATWVGTLFYQLSLALSKVSILLLYIRLFWFNWASRAAWVMLAIVTVYNVWGLCTTITICIPLQAYWDRNVHGDCKSVSNMWAAIGLHVATDFLIFLIPIPVVLKMMAPSWKEKACLILIFAIGFFVCIISVLRIVWIVQLYSSTDFMWDYAFISYWNCVEVNGAIILPCLVVIRPLLRKLWPSSVLNDHASPDGLESYSSAERPQPRLRRQRFDWPSQAPAADETSQDELRMEERDPQLIKMQVDTLEEPKSIHTRK</sequence>
<evidence type="ECO:0000256" key="3">
    <source>
        <dbReference type="ARBA" id="ARBA00022989"/>
    </source>
</evidence>
<dbReference type="PANTHER" id="PTHR33048:SF47">
    <property type="entry name" value="INTEGRAL MEMBRANE PROTEIN-RELATED"/>
    <property type="match status" value="1"/>
</dbReference>
<feature type="transmembrane region" description="Helical" evidence="7">
    <location>
        <begin position="190"/>
        <end position="215"/>
    </location>
</feature>
<keyword evidence="3 7" id="KW-1133">Transmembrane helix</keyword>
<feature type="transmembrane region" description="Helical" evidence="7">
    <location>
        <begin position="70"/>
        <end position="95"/>
    </location>
</feature>